<evidence type="ECO:0000256" key="1">
    <source>
        <dbReference type="SAM" id="MobiDB-lite"/>
    </source>
</evidence>
<dbReference type="InterPro" id="IPR012349">
    <property type="entry name" value="Split_barrel_FMN-bd"/>
</dbReference>
<feature type="compositionally biased region" description="Basic and acidic residues" evidence="1">
    <location>
        <begin position="278"/>
        <end position="287"/>
    </location>
</feature>
<dbReference type="Gene3D" id="2.30.110.10">
    <property type="entry name" value="Electron Transport, Fmn-binding Protein, Chain A"/>
    <property type="match status" value="1"/>
</dbReference>
<protein>
    <submittedName>
        <fullName evidence="3">Pyridoxamine 5'-phosphate oxidase family protein</fullName>
    </submittedName>
</protein>
<reference evidence="3 4" key="1">
    <citation type="submission" date="2020-08" db="EMBL/GenBank/DDBJ databases">
        <title>A novel species.</title>
        <authorList>
            <person name="Gao J."/>
        </authorList>
    </citation>
    <scope>NUCLEOTIDE SEQUENCE [LARGE SCALE GENOMIC DNA]</scope>
    <source>
        <strain evidence="3 4">CRPJ-33</strain>
    </source>
</reference>
<keyword evidence="4" id="KW-1185">Reference proteome</keyword>
<feature type="compositionally biased region" description="Basic and acidic residues" evidence="1">
    <location>
        <begin position="1"/>
        <end position="11"/>
    </location>
</feature>
<accession>A0A7H0I2K1</accession>
<dbReference type="KEGG" id="sgj:IAG43_31680"/>
<gene>
    <name evidence="3" type="ORF">IAG43_31680</name>
</gene>
<feature type="domain" description="Pyridoxamine 5'-phosphate oxidase N-terminal" evidence="2">
    <location>
        <begin position="108"/>
        <end position="236"/>
    </location>
</feature>
<feature type="compositionally biased region" description="Basic and acidic residues" evidence="1">
    <location>
        <begin position="241"/>
        <end position="261"/>
    </location>
</feature>
<dbReference type="PANTHER" id="PTHR42815:SF2">
    <property type="entry name" value="FAD-BINDING, PUTATIVE (AFU_ORTHOLOGUE AFUA_6G07600)-RELATED"/>
    <property type="match status" value="1"/>
</dbReference>
<dbReference type="PANTHER" id="PTHR42815">
    <property type="entry name" value="FAD-BINDING, PUTATIVE (AFU_ORTHOLOGUE AFUA_6G07600)-RELATED"/>
    <property type="match status" value="1"/>
</dbReference>
<proteinExistence type="predicted"/>
<dbReference type="Proteomes" id="UP000516230">
    <property type="component" value="Chromosome"/>
</dbReference>
<sequence length="304" mass="33512">MPARPPGERTRGLRAPGSGVRAPADLHNCATASPPSPGPAGARWTSTALRWVILVRSGLRRCPTGRGRPYVTPHSSPFGSVGERRLQDHLGNTERADAFYGRQVQPQLTPRMRRFIQQQTMVFLSTADARGECDSTFRAGPPGFVVDLDRHTLTYPEYRGNGVMASAGNITENPHVGMLFMDFTHHHIGLHVNGTARLRTDEEQRYAHPHLRTDTAPGRRPELWVHITVEEAYVHCSKHIPHLEPAPRPRLSPDERPKDAEYFVAPRPSAPPAGVPGSHEEETHDRCLPGLPLAAPVRSGQGRG</sequence>
<dbReference type="Pfam" id="PF01243">
    <property type="entry name" value="PNPOx_N"/>
    <property type="match status" value="1"/>
</dbReference>
<feature type="region of interest" description="Disordered" evidence="1">
    <location>
        <begin position="1"/>
        <end position="42"/>
    </location>
</feature>
<dbReference type="InterPro" id="IPR011576">
    <property type="entry name" value="Pyridox_Oxase_N"/>
</dbReference>
<organism evidence="3 4">
    <name type="scientific">Streptomyces genisteinicus</name>
    <dbReference type="NCBI Taxonomy" id="2768068"/>
    <lineage>
        <taxon>Bacteria</taxon>
        <taxon>Bacillati</taxon>
        <taxon>Actinomycetota</taxon>
        <taxon>Actinomycetes</taxon>
        <taxon>Kitasatosporales</taxon>
        <taxon>Streptomycetaceae</taxon>
        <taxon>Streptomyces</taxon>
    </lineage>
</organism>
<dbReference type="EMBL" id="CP060825">
    <property type="protein sequence ID" value="QNP67017.1"/>
    <property type="molecule type" value="Genomic_DNA"/>
</dbReference>
<evidence type="ECO:0000259" key="2">
    <source>
        <dbReference type="Pfam" id="PF01243"/>
    </source>
</evidence>
<feature type="region of interest" description="Disordered" evidence="1">
    <location>
        <begin position="241"/>
        <end position="304"/>
    </location>
</feature>
<dbReference type="SUPFAM" id="SSF50475">
    <property type="entry name" value="FMN-binding split barrel"/>
    <property type="match status" value="1"/>
</dbReference>
<evidence type="ECO:0000313" key="4">
    <source>
        <dbReference type="Proteomes" id="UP000516230"/>
    </source>
</evidence>
<dbReference type="AlphaFoldDB" id="A0A7H0I2K1"/>
<name>A0A7H0I2K1_9ACTN</name>
<evidence type="ECO:0000313" key="3">
    <source>
        <dbReference type="EMBL" id="QNP67017.1"/>
    </source>
</evidence>